<feature type="region of interest" description="Disordered" evidence="1">
    <location>
        <begin position="28"/>
        <end position="68"/>
    </location>
</feature>
<reference evidence="2" key="1">
    <citation type="journal article" date="2022" name="bioRxiv">
        <title>Sequencing and chromosome-scale assembly of the giantPleurodeles waltlgenome.</title>
        <authorList>
            <person name="Brown T."/>
            <person name="Elewa A."/>
            <person name="Iarovenko S."/>
            <person name="Subramanian E."/>
            <person name="Araus A.J."/>
            <person name="Petzold A."/>
            <person name="Susuki M."/>
            <person name="Suzuki K.-i.T."/>
            <person name="Hayashi T."/>
            <person name="Toyoda A."/>
            <person name="Oliveira C."/>
            <person name="Osipova E."/>
            <person name="Leigh N.D."/>
            <person name="Simon A."/>
            <person name="Yun M.H."/>
        </authorList>
    </citation>
    <scope>NUCLEOTIDE SEQUENCE</scope>
    <source>
        <strain evidence="2">20211129_DDA</strain>
        <tissue evidence="2">Liver</tissue>
    </source>
</reference>
<dbReference type="EMBL" id="JANPWB010000012">
    <property type="protein sequence ID" value="KAJ1119579.1"/>
    <property type="molecule type" value="Genomic_DNA"/>
</dbReference>
<protein>
    <submittedName>
        <fullName evidence="2">Uncharacterized protein</fullName>
    </submittedName>
</protein>
<gene>
    <name evidence="2" type="ORF">NDU88_007764</name>
</gene>
<dbReference type="AlphaFoldDB" id="A0AAV7NVU1"/>
<comment type="caution">
    <text evidence="2">The sequence shown here is derived from an EMBL/GenBank/DDBJ whole genome shotgun (WGS) entry which is preliminary data.</text>
</comment>
<evidence type="ECO:0000313" key="2">
    <source>
        <dbReference type="EMBL" id="KAJ1119579.1"/>
    </source>
</evidence>
<name>A0AAV7NVU1_PLEWA</name>
<organism evidence="2 3">
    <name type="scientific">Pleurodeles waltl</name>
    <name type="common">Iberian ribbed newt</name>
    <dbReference type="NCBI Taxonomy" id="8319"/>
    <lineage>
        <taxon>Eukaryota</taxon>
        <taxon>Metazoa</taxon>
        <taxon>Chordata</taxon>
        <taxon>Craniata</taxon>
        <taxon>Vertebrata</taxon>
        <taxon>Euteleostomi</taxon>
        <taxon>Amphibia</taxon>
        <taxon>Batrachia</taxon>
        <taxon>Caudata</taxon>
        <taxon>Salamandroidea</taxon>
        <taxon>Salamandridae</taxon>
        <taxon>Pleurodelinae</taxon>
        <taxon>Pleurodeles</taxon>
    </lineage>
</organism>
<dbReference type="Proteomes" id="UP001066276">
    <property type="component" value="Chromosome 8"/>
</dbReference>
<proteinExistence type="predicted"/>
<sequence length="97" mass="10521">MRVSGTRGVAESDCSCAPEMREVNQEGLQANIKGVGDMWAPTERTEERRPVTRATRRSSGTGMAEGHAGVRFECSLDARALSEDIRENGRTAVKQPG</sequence>
<evidence type="ECO:0000313" key="3">
    <source>
        <dbReference type="Proteomes" id="UP001066276"/>
    </source>
</evidence>
<keyword evidence="3" id="KW-1185">Reference proteome</keyword>
<accession>A0AAV7NVU1</accession>
<evidence type="ECO:0000256" key="1">
    <source>
        <dbReference type="SAM" id="MobiDB-lite"/>
    </source>
</evidence>